<feature type="non-terminal residue" evidence="1">
    <location>
        <position position="241"/>
    </location>
</feature>
<protein>
    <submittedName>
        <fullName evidence="1">Uncharacterized protein</fullName>
    </submittedName>
</protein>
<organism evidence="1 2">
    <name type="scientific">Aphis glycines</name>
    <name type="common">Soybean aphid</name>
    <dbReference type="NCBI Taxonomy" id="307491"/>
    <lineage>
        <taxon>Eukaryota</taxon>
        <taxon>Metazoa</taxon>
        <taxon>Ecdysozoa</taxon>
        <taxon>Arthropoda</taxon>
        <taxon>Hexapoda</taxon>
        <taxon>Insecta</taxon>
        <taxon>Pterygota</taxon>
        <taxon>Neoptera</taxon>
        <taxon>Paraneoptera</taxon>
        <taxon>Hemiptera</taxon>
        <taxon>Sternorrhyncha</taxon>
        <taxon>Aphidomorpha</taxon>
        <taxon>Aphidoidea</taxon>
        <taxon>Aphididae</taxon>
        <taxon>Aphidini</taxon>
        <taxon>Aphis</taxon>
        <taxon>Aphis</taxon>
    </lineage>
</organism>
<reference evidence="1 2" key="1">
    <citation type="submission" date="2019-08" db="EMBL/GenBank/DDBJ databases">
        <title>The genome of the soybean aphid Biotype 1, its phylome, world population structure and adaptation to the North American continent.</title>
        <authorList>
            <person name="Giordano R."/>
            <person name="Donthu R.K."/>
            <person name="Hernandez A.G."/>
            <person name="Wright C.L."/>
            <person name="Zimin A.V."/>
        </authorList>
    </citation>
    <scope>NUCLEOTIDE SEQUENCE [LARGE SCALE GENOMIC DNA]</scope>
    <source>
        <tissue evidence="1">Whole aphids</tissue>
    </source>
</reference>
<evidence type="ECO:0000313" key="2">
    <source>
        <dbReference type="Proteomes" id="UP000475862"/>
    </source>
</evidence>
<dbReference type="EMBL" id="VYZN01000198">
    <property type="protein sequence ID" value="KAE9523141.1"/>
    <property type="molecule type" value="Genomic_DNA"/>
</dbReference>
<sequence>INLFFRGVVQRALILILNIIYKLLHTVTNNNHNTRGITNIPIIMLRVSSQASNNRNLKQKFNLLNHLDLEYFYNKKHLENISQSSFFVIIPFDTTSSNCLYVTRYNIKTFLIVNKSKFEDCNILLAIKIICKIGSIIDKLKVNSNVCNCLKRPLPFARISGIVQSSQISKETALALQVHRVIESDFKVKNRWPDSFAMSLSQRMRNINNCRVSYQYPDGRVIYQYLDGRVSITTLDGMVAV</sequence>
<evidence type="ECO:0000313" key="1">
    <source>
        <dbReference type="EMBL" id="KAE9523141.1"/>
    </source>
</evidence>
<dbReference type="Proteomes" id="UP000475862">
    <property type="component" value="Unassembled WGS sequence"/>
</dbReference>
<accession>A0A6G0SZN2</accession>
<gene>
    <name evidence="1" type="ORF">AGLY_016455</name>
</gene>
<proteinExistence type="predicted"/>
<name>A0A6G0SZN2_APHGL</name>
<comment type="caution">
    <text evidence="1">The sequence shown here is derived from an EMBL/GenBank/DDBJ whole genome shotgun (WGS) entry which is preliminary data.</text>
</comment>
<dbReference type="AlphaFoldDB" id="A0A6G0SZN2"/>
<keyword evidence="2" id="KW-1185">Reference proteome</keyword>
<feature type="non-terminal residue" evidence="1">
    <location>
        <position position="1"/>
    </location>
</feature>